<evidence type="ECO:0000259" key="8">
    <source>
        <dbReference type="Pfam" id="PF13359"/>
    </source>
</evidence>
<dbReference type="EMBL" id="JABWDY010039845">
    <property type="protein sequence ID" value="KAF5178634.1"/>
    <property type="molecule type" value="Genomic_DNA"/>
</dbReference>
<dbReference type="AlphaFoldDB" id="A0A7J6V103"/>
<evidence type="ECO:0000259" key="9">
    <source>
        <dbReference type="Pfam" id="PF26138"/>
    </source>
</evidence>
<dbReference type="GO" id="GO:0016787">
    <property type="term" value="F:hydrolase activity"/>
    <property type="evidence" value="ECO:0007669"/>
    <property type="project" value="UniProtKB-KW"/>
</dbReference>
<feature type="domain" description="DUF8040" evidence="9">
    <location>
        <begin position="1"/>
        <end position="69"/>
    </location>
</feature>
<reference evidence="10 11" key="1">
    <citation type="submission" date="2020-06" db="EMBL/GenBank/DDBJ databases">
        <title>Transcriptomic and genomic resources for Thalictrum thalictroides and T. hernandezii: Facilitating candidate gene discovery in an emerging model plant lineage.</title>
        <authorList>
            <person name="Arias T."/>
            <person name="Riano-Pachon D.M."/>
            <person name="Di Stilio V.S."/>
        </authorList>
    </citation>
    <scope>NUCLEOTIDE SEQUENCE [LARGE SCALE GENOMIC DNA]</scope>
    <source>
        <strain evidence="11">cv. WT478/WT964</strain>
        <tissue evidence="10">Leaves</tissue>
    </source>
</reference>
<comment type="cofactor">
    <cofactor evidence="1">
        <name>a divalent metal cation</name>
        <dbReference type="ChEBI" id="CHEBI:60240"/>
    </cofactor>
</comment>
<feature type="domain" description="DDE Tnp4" evidence="8">
    <location>
        <begin position="107"/>
        <end position="269"/>
    </location>
</feature>
<evidence type="ECO:0000256" key="2">
    <source>
        <dbReference type="ARBA" id="ARBA00004123"/>
    </source>
</evidence>
<protein>
    <submittedName>
        <fullName evidence="10">Dde_4 domain-containing protein</fullName>
    </submittedName>
</protein>
<dbReference type="InterPro" id="IPR027806">
    <property type="entry name" value="HARBI1_dom"/>
</dbReference>
<comment type="caution">
    <text evidence="10">The sequence shown here is derived from an EMBL/GenBank/DDBJ whole genome shotgun (WGS) entry which is preliminary data.</text>
</comment>
<evidence type="ECO:0000313" key="10">
    <source>
        <dbReference type="EMBL" id="KAF5178634.1"/>
    </source>
</evidence>
<keyword evidence="6" id="KW-0378">Hydrolase</keyword>
<evidence type="ECO:0000313" key="11">
    <source>
        <dbReference type="Proteomes" id="UP000554482"/>
    </source>
</evidence>
<keyword evidence="4" id="KW-0540">Nuclease</keyword>
<keyword evidence="5" id="KW-0479">Metal-binding</keyword>
<evidence type="ECO:0000256" key="3">
    <source>
        <dbReference type="ARBA" id="ARBA00006958"/>
    </source>
</evidence>
<organism evidence="10 11">
    <name type="scientific">Thalictrum thalictroides</name>
    <name type="common">Rue-anemone</name>
    <name type="synonym">Anemone thalictroides</name>
    <dbReference type="NCBI Taxonomy" id="46969"/>
    <lineage>
        <taxon>Eukaryota</taxon>
        <taxon>Viridiplantae</taxon>
        <taxon>Streptophyta</taxon>
        <taxon>Embryophyta</taxon>
        <taxon>Tracheophyta</taxon>
        <taxon>Spermatophyta</taxon>
        <taxon>Magnoliopsida</taxon>
        <taxon>Ranunculales</taxon>
        <taxon>Ranunculaceae</taxon>
        <taxon>Thalictroideae</taxon>
        <taxon>Thalictrum</taxon>
    </lineage>
</organism>
<dbReference type="InterPro" id="IPR058353">
    <property type="entry name" value="DUF8040"/>
</dbReference>
<dbReference type="PANTHER" id="PTHR22930:SF262">
    <property type="entry name" value="MYB_SANT-LIKE DOMAIN, HARBINGER TRANSPOSASE-DERIVED NUCLEASE DOMAIN PROTEIN-RELATED"/>
    <property type="match status" value="1"/>
</dbReference>
<evidence type="ECO:0000256" key="4">
    <source>
        <dbReference type="ARBA" id="ARBA00022722"/>
    </source>
</evidence>
<proteinExistence type="inferred from homology"/>
<comment type="similarity">
    <text evidence="3">Belongs to the HARBI1 family.</text>
</comment>
<dbReference type="GO" id="GO:0005634">
    <property type="term" value="C:nucleus"/>
    <property type="evidence" value="ECO:0007669"/>
    <property type="project" value="UniProtKB-SubCell"/>
</dbReference>
<accession>A0A7J6V103</accession>
<keyword evidence="11" id="KW-1185">Reference proteome</keyword>
<keyword evidence="7" id="KW-0539">Nucleus</keyword>
<sequence length="335" mass="39165">MEKEAFVLLSNHFDHRGYLRCSKHLEVGEKMMIFLMVLSHNSTNRHIKWEFQHSGETVSKYFHEVLLGMIEFSREMIVPPAWDEPMGPIRIHRRLREGAFRGAVGALDGTLIPAVIPTNRQIPYRARGGKECYQNVMAICDFDMKFLFVVAGWEGVAHDARILNETVRDPDFNFPMPPADKYYLCDAAYTHSKGFMGPYRRTRYWLADFIRLRARTKQERFNHAHVRLRNVIERSFGVLKARFLILQTMRPFIFPIQRNMVIACMAIHNFIRRFTLNDRLFPQFEHTNLVLPRDAASTSQPLFTTQDATYMVNLRDHIANELCANMQDANVHDND</sequence>
<dbReference type="PANTHER" id="PTHR22930">
    <property type="match status" value="1"/>
</dbReference>
<dbReference type="InterPro" id="IPR045249">
    <property type="entry name" value="HARBI1-like"/>
</dbReference>
<evidence type="ECO:0000256" key="5">
    <source>
        <dbReference type="ARBA" id="ARBA00022723"/>
    </source>
</evidence>
<comment type="subcellular location">
    <subcellularLocation>
        <location evidence="2">Nucleus</location>
    </subcellularLocation>
</comment>
<dbReference type="Pfam" id="PF26138">
    <property type="entry name" value="DUF8040"/>
    <property type="match status" value="1"/>
</dbReference>
<evidence type="ECO:0000256" key="7">
    <source>
        <dbReference type="ARBA" id="ARBA00023242"/>
    </source>
</evidence>
<dbReference type="GO" id="GO:0004518">
    <property type="term" value="F:nuclease activity"/>
    <property type="evidence" value="ECO:0007669"/>
    <property type="project" value="UniProtKB-KW"/>
</dbReference>
<dbReference type="Proteomes" id="UP000554482">
    <property type="component" value="Unassembled WGS sequence"/>
</dbReference>
<gene>
    <name evidence="10" type="ORF">FRX31_031779</name>
</gene>
<evidence type="ECO:0000256" key="6">
    <source>
        <dbReference type="ARBA" id="ARBA00022801"/>
    </source>
</evidence>
<dbReference type="OrthoDB" id="1681765at2759"/>
<dbReference type="GO" id="GO:0046872">
    <property type="term" value="F:metal ion binding"/>
    <property type="evidence" value="ECO:0007669"/>
    <property type="project" value="UniProtKB-KW"/>
</dbReference>
<name>A0A7J6V103_THATH</name>
<evidence type="ECO:0000256" key="1">
    <source>
        <dbReference type="ARBA" id="ARBA00001968"/>
    </source>
</evidence>
<dbReference type="Pfam" id="PF13359">
    <property type="entry name" value="DDE_Tnp_4"/>
    <property type="match status" value="1"/>
</dbReference>